<evidence type="ECO:0000313" key="1">
    <source>
        <dbReference type="EMBL" id="KAJ0180708.1"/>
    </source>
</evidence>
<keyword evidence="2" id="KW-1185">Reference proteome</keyword>
<proteinExistence type="predicted"/>
<accession>A0ACC1D9W1</accession>
<dbReference type="EMBL" id="CM034392">
    <property type="protein sequence ID" value="KAJ0180708.1"/>
    <property type="molecule type" value="Genomic_DNA"/>
</dbReference>
<reference evidence="1 2" key="1">
    <citation type="journal article" date="2021" name="Front. Genet.">
        <title>Chromosome-Level Genome Assembly Reveals Significant Gene Expansion in the Toll and IMD Signaling Pathways of Dendrolimus kikuchii.</title>
        <authorList>
            <person name="Zhou J."/>
            <person name="Wu P."/>
            <person name="Xiong Z."/>
            <person name="Liu N."/>
            <person name="Zhao N."/>
            <person name="Ji M."/>
            <person name="Qiu Y."/>
            <person name="Yang B."/>
        </authorList>
    </citation>
    <scope>NUCLEOTIDE SEQUENCE [LARGE SCALE GENOMIC DNA]</scope>
    <source>
        <strain evidence="1">Ann1</strain>
    </source>
</reference>
<sequence length="545" mass="63467">MLRSDAVENRANVDSFIGKTDFVNMDVISEIEKELQENPYDMISLVFLLYDVPDTALQKLIVYQRVSKDARCTNLNLLNEWFRYAKTKHTWKHELLEALIICQMNNIIRKLGFHVSTLQRHFQPDNISVHMYVNPVKKALYKVCENMTAENLIALKKTLITYDIDTTDYESCEMIFLELMCQKFITMTQFEYNKKAFGFEFKIEKLVRILENLNGMKKLAMELNLLQTISNEKPTETFETSTPLQEPAMEADYKQNKTQLNRNIAEFGDMFKMLADLKIEDEEDLTNFKSDSKKFIKGGYKIKNPDKVGVCLIINQDTFYPSKKSIENGQKEKLDNRLGSDKDEIVLKETMSLLKFKVISHSNLDHEKTFDVIKKVIKDEVRNEDSVFMLCILSHGVRGHVYAADSVKINVEDIENYFDSDEAVKLHGMPKVLVIQACQVDDTAKSEDLLAADSKNTNYYLKKCDFLIYWATAPEYEAFRHEQKGSFFIQILCRILEKRAKKDHLYDIFTEVTNKVVSLCERLQRAQVPIFKSTLRNKLYLQIPQ</sequence>
<comment type="caution">
    <text evidence="1">The sequence shown here is derived from an EMBL/GenBank/DDBJ whole genome shotgun (WGS) entry which is preliminary data.</text>
</comment>
<dbReference type="Proteomes" id="UP000824533">
    <property type="component" value="Linkage Group LG06"/>
</dbReference>
<gene>
    <name evidence="1" type="ORF">K1T71_004112</name>
</gene>
<evidence type="ECO:0000313" key="2">
    <source>
        <dbReference type="Proteomes" id="UP000824533"/>
    </source>
</evidence>
<organism evidence="1 2">
    <name type="scientific">Dendrolimus kikuchii</name>
    <dbReference type="NCBI Taxonomy" id="765133"/>
    <lineage>
        <taxon>Eukaryota</taxon>
        <taxon>Metazoa</taxon>
        <taxon>Ecdysozoa</taxon>
        <taxon>Arthropoda</taxon>
        <taxon>Hexapoda</taxon>
        <taxon>Insecta</taxon>
        <taxon>Pterygota</taxon>
        <taxon>Neoptera</taxon>
        <taxon>Endopterygota</taxon>
        <taxon>Lepidoptera</taxon>
        <taxon>Glossata</taxon>
        <taxon>Ditrysia</taxon>
        <taxon>Bombycoidea</taxon>
        <taxon>Lasiocampidae</taxon>
        <taxon>Dendrolimus</taxon>
    </lineage>
</organism>
<protein>
    <submittedName>
        <fullName evidence="1">Uncharacterized protein</fullName>
    </submittedName>
</protein>
<name>A0ACC1D9W1_9NEOP</name>